<sequence>MPGTTALTVPDGLCGAEPATNSGALRALMRAEGLRGPVPRIRGRRSLQPRAKDYRPGQPRVCGVGAGPAGGATSLTSEPSPGGGRVAAVDEPTHRSRARRPRKRASHPVNMRSGSVRVCFITLTVAFNTEPSAIPAPRRSRRGCFGGQPRRLPLDRLIQGDPDPVDTQSAEMEGRGPSDRGITRAWAATDDPLSEDGVDVLTSPRLHDRSPAWSFEQRRRRRVRLGRRIDPDRTDPRPDGCYGRRAACNRRARDDLVT</sequence>
<protein>
    <submittedName>
        <fullName evidence="2">Uncharacterized protein</fullName>
    </submittedName>
</protein>
<geneLocation type="plasmid" evidence="2 3">
    <name>pRHL1</name>
</geneLocation>
<feature type="region of interest" description="Disordered" evidence="1">
    <location>
        <begin position="134"/>
        <end position="182"/>
    </location>
</feature>
<feature type="region of interest" description="Disordered" evidence="1">
    <location>
        <begin position="225"/>
        <end position="244"/>
    </location>
</feature>
<feature type="compositionally biased region" description="Basic residues" evidence="1">
    <location>
        <begin position="95"/>
        <end position="106"/>
    </location>
</feature>
<evidence type="ECO:0000313" key="2">
    <source>
        <dbReference type="EMBL" id="ABG99947.1"/>
    </source>
</evidence>
<keyword evidence="2" id="KW-0614">Plasmid</keyword>
<name>Q0RXN9_RHOJR</name>
<dbReference type="HOGENOM" id="CLU_1077197_0_0_11"/>
<feature type="region of interest" description="Disordered" evidence="1">
    <location>
        <begin position="33"/>
        <end position="107"/>
    </location>
</feature>
<evidence type="ECO:0000313" key="3">
    <source>
        <dbReference type="Proteomes" id="UP000008710"/>
    </source>
</evidence>
<dbReference type="EMBL" id="CP000432">
    <property type="protein sequence ID" value="ABG99947.1"/>
    <property type="molecule type" value="Genomic_DNA"/>
</dbReference>
<gene>
    <name evidence="2" type="ordered locus">RHA1_ro08903</name>
</gene>
<accession>Q0RXN9</accession>
<reference evidence="3" key="1">
    <citation type="journal article" date="2006" name="Proc. Natl. Acad. Sci. U.S.A.">
        <title>The complete genome of Rhodococcus sp. RHA1 provides insights into a catabolic powerhouse.</title>
        <authorList>
            <person name="McLeod M.P."/>
            <person name="Warren R.L."/>
            <person name="Hsiao W.W.L."/>
            <person name="Araki N."/>
            <person name="Myhre M."/>
            <person name="Fernandes C."/>
            <person name="Miyazawa D."/>
            <person name="Wong W."/>
            <person name="Lillquist A.L."/>
            <person name="Wang D."/>
            <person name="Dosanjh M."/>
            <person name="Hara H."/>
            <person name="Petrescu A."/>
            <person name="Morin R.D."/>
            <person name="Yang G."/>
            <person name="Stott J.M."/>
            <person name="Schein J.E."/>
            <person name="Shin H."/>
            <person name="Smailus D."/>
            <person name="Siddiqui A.S."/>
            <person name="Marra M.A."/>
            <person name="Jones S.J.M."/>
            <person name="Holt R."/>
            <person name="Brinkman F.S.L."/>
            <person name="Miyauchi K."/>
            <person name="Fukuda M."/>
            <person name="Davies J.E."/>
            <person name="Mohn W.W."/>
            <person name="Eltis L.D."/>
        </authorList>
    </citation>
    <scope>NUCLEOTIDE SEQUENCE [LARGE SCALE GENOMIC DNA]</scope>
    <source>
        <strain evidence="3">RHA1</strain>
    </source>
</reference>
<dbReference type="KEGG" id="rha:RHA1_ro08903"/>
<proteinExistence type="predicted"/>
<dbReference type="AlphaFoldDB" id="Q0RXN9"/>
<feature type="compositionally biased region" description="Basic and acidic residues" evidence="1">
    <location>
        <begin position="172"/>
        <end position="182"/>
    </location>
</feature>
<evidence type="ECO:0000256" key="1">
    <source>
        <dbReference type="SAM" id="MobiDB-lite"/>
    </source>
</evidence>
<feature type="compositionally biased region" description="Basic and acidic residues" evidence="1">
    <location>
        <begin position="227"/>
        <end position="238"/>
    </location>
</feature>
<dbReference type="Proteomes" id="UP000008710">
    <property type="component" value="Plasmid pRHL1"/>
</dbReference>
<organism evidence="2 3">
    <name type="scientific">Rhodococcus jostii (strain RHA1)</name>
    <dbReference type="NCBI Taxonomy" id="101510"/>
    <lineage>
        <taxon>Bacteria</taxon>
        <taxon>Bacillati</taxon>
        <taxon>Actinomycetota</taxon>
        <taxon>Actinomycetes</taxon>
        <taxon>Mycobacteriales</taxon>
        <taxon>Nocardiaceae</taxon>
        <taxon>Rhodococcus</taxon>
    </lineage>
</organism>